<gene>
    <name evidence="1" type="ORF">NG799_26490</name>
</gene>
<evidence type="ECO:0000313" key="2">
    <source>
        <dbReference type="Proteomes" id="UP001525890"/>
    </source>
</evidence>
<name>A0ABT2MYM7_9CYAN</name>
<dbReference type="RefSeq" id="WP_368009313.1">
    <property type="nucleotide sequence ID" value="NZ_JAMXFF010000062.1"/>
</dbReference>
<keyword evidence="2" id="KW-1185">Reference proteome</keyword>
<dbReference type="Proteomes" id="UP001525890">
    <property type="component" value="Unassembled WGS sequence"/>
</dbReference>
<organism evidence="1 2">
    <name type="scientific">Laspinema palackyanum D2a</name>
    <dbReference type="NCBI Taxonomy" id="2953684"/>
    <lineage>
        <taxon>Bacteria</taxon>
        <taxon>Bacillati</taxon>
        <taxon>Cyanobacteriota</taxon>
        <taxon>Cyanophyceae</taxon>
        <taxon>Oscillatoriophycideae</taxon>
        <taxon>Oscillatoriales</taxon>
        <taxon>Laspinemataceae</taxon>
        <taxon>Laspinema</taxon>
        <taxon>Laspinema palackyanum</taxon>
    </lineage>
</organism>
<sequence>MEPQTTEWRANPLFPGYAFRGHIDYIIEFGFIEAEFIGEDENGEMVGKGRGFFPLRTPPNFVGAVWTGLILWQKSQE</sequence>
<comment type="caution">
    <text evidence="1">The sequence shown here is derived from an EMBL/GenBank/DDBJ whole genome shotgun (WGS) entry which is preliminary data.</text>
</comment>
<reference evidence="1 2" key="1">
    <citation type="journal article" date="2022" name="Front. Microbiol.">
        <title>High genomic differentiation and limited gene flow indicate recent cryptic speciation within the genus Laspinema (cyanobacteria).</title>
        <authorList>
            <person name="Stanojkovic A."/>
            <person name="Skoupy S."/>
            <person name="Skaloud P."/>
            <person name="Dvorak P."/>
        </authorList>
    </citation>
    <scope>NUCLEOTIDE SEQUENCE [LARGE SCALE GENOMIC DNA]</scope>
    <source>
        <strain evidence="1 2">D2a</strain>
    </source>
</reference>
<dbReference type="EMBL" id="JAMXFF010000062">
    <property type="protein sequence ID" value="MCT7969869.1"/>
    <property type="molecule type" value="Genomic_DNA"/>
</dbReference>
<protein>
    <submittedName>
        <fullName evidence="1">Uncharacterized protein</fullName>
    </submittedName>
</protein>
<accession>A0ABT2MYM7</accession>
<evidence type="ECO:0000313" key="1">
    <source>
        <dbReference type="EMBL" id="MCT7969869.1"/>
    </source>
</evidence>
<proteinExistence type="predicted"/>